<sequence length="94" mass="10164">MLTINWLTCTHNLLLHPSWVLVEQTSKIAITVEADSFGHGKGSKNMFKLGQKGHENEMTKGSVGLVRFGLRVGCVEHVWTGEPGGPVGAHGVSR</sequence>
<dbReference type="Proteomes" id="UP001164929">
    <property type="component" value="Chromosome 1"/>
</dbReference>
<evidence type="ECO:0000313" key="1">
    <source>
        <dbReference type="EMBL" id="KAJ7010217.1"/>
    </source>
</evidence>
<name>A0AAD6RK26_9ROSI</name>
<organism evidence="1 2">
    <name type="scientific">Populus alba x Populus x berolinensis</name>
    <dbReference type="NCBI Taxonomy" id="444605"/>
    <lineage>
        <taxon>Eukaryota</taxon>
        <taxon>Viridiplantae</taxon>
        <taxon>Streptophyta</taxon>
        <taxon>Embryophyta</taxon>
        <taxon>Tracheophyta</taxon>
        <taxon>Spermatophyta</taxon>
        <taxon>Magnoliopsida</taxon>
        <taxon>eudicotyledons</taxon>
        <taxon>Gunneridae</taxon>
        <taxon>Pentapetalae</taxon>
        <taxon>rosids</taxon>
        <taxon>fabids</taxon>
        <taxon>Malpighiales</taxon>
        <taxon>Salicaceae</taxon>
        <taxon>Saliceae</taxon>
        <taxon>Populus</taxon>
    </lineage>
</organism>
<accession>A0AAD6RK26</accession>
<evidence type="ECO:0000313" key="2">
    <source>
        <dbReference type="Proteomes" id="UP001164929"/>
    </source>
</evidence>
<dbReference type="EMBL" id="JAQIZT010000001">
    <property type="protein sequence ID" value="KAJ7010217.1"/>
    <property type="molecule type" value="Genomic_DNA"/>
</dbReference>
<proteinExistence type="predicted"/>
<gene>
    <name evidence="1" type="ORF">NC653_000834</name>
</gene>
<dbReference type="AlphaFoldDB" id="A0AAD6RK26"/>
<protein>
    <submittedName>
        <fullName evidence="1">Uncharacterized protein</fullName>
    </submittedName>
</protein>
<reference evidence="1 2" key="1">
    <citation type="journal article" date="2023" name="Mol. Ecol. Resour.">
        <title>Chromosome-level genome assembly of a triploid poplar Populus alba 'Berolinensis'.</title>
        <authorList>
            <person name="Chen S."/>
            <person name="Yu Y."/>
            <person name="Wang X."/>
            <person name="Wang S."/>
            <person name="Zhang T."/>
            <person name="Zhou Y."/>
            <person name="He R."/>
            <person name="Meng N."/>
            <person name="Wang Y."/>
            <person name="Liu W."/>
            <person name="Liu Z."/>
            <person name="Liu J."/>
            <person name="Guo Q."/>
            <person name="Huang H."/>
            <person name="Sederoff R.R."/>
            <person name="Wang G."/>
            <person name="Qu G."/>
            <person name="Chen S."/>
        </authorList>
    </citation>
    <scope>NUCLEOTIDE SEQUENCE [LARGE SCALE GENOMIC DNA]</scope>
    <source>
        <strain evidence="1">SC-2020</strain>
    </source>
</reference>
<keyword evidence="2" id="KW-1185">Reference proteome</keyword>
<comment type="caution">
    <text evidence="1">The sequence shown here is derived from an EMBL/GenBank/DDBJ whole genome shotgun (WGS) entry which is preliminary data.</text>
</comment>